<dbReference type="PIRSF" id="PIRSF005227">
    <property type="entry name" value="Asp_dh_NAD_syn"/>
    <property type="match status" value="1"/>
</dbReference>
<dbReference type="Pfam" id="PF03447">
    <property type="entry name" value="NAD_binding_3"/>
    <property type="match status" value="1"/>
</dbReference>
<organism evidence="9 10">
    <name type="scientific">Leminorella grimontii</name>
    <dbReference type="NCBI Taxonomy" id="82981"/>
    <lineage>
        <taxon>Bacteria</taxon>
        <taxon>Pseudomonadati</taxon>
        <taxon>Pseudomonadota</taxon>
        <taxon>Gammaproteobacteria</taxon>
        <taxon>Enterobacterales</taxon>
        <taxon>Budviciaceae</taxon>
        <taxon>Leminorella</taxon>
    </lineage>
</organism>
<comment type="catalytic activity">
    <reaction evidence="6">
        <text>L-aspartate + NAD(+) + H2O = oxaloacetate + NH4(+) + NADH + H(+)</text>
        <dbReference type="Rhea" id="RHEA:11788"/>
        <dbReference type="ChEBI" id="CHEBI:15377"/>
        <dbReference type="ChEBI" id="CHEBI:15378"/>
        <dbReference type="ChEBI" id="CHEBI:16452"/>
        <dbReference type="ChEBI" id="CHEBI:28938"/>
        <dbReference type="ChEBI" id="CHEBI:29991"/>
        <dbReference type="ChEBI" id="CHEBI:57540"/>
        <dbReference type="ChEBI" id="CHEBI:57945"/>
        <dbReference type="EC" id="1.4.1.21"/>
    </reaction>
</comment>
<evidence type="ECO:0000256" key="2">
    <source>
        <dbReference type="ARBA" id="ARBA00022642"/>
    </source>
</evidence>
<dbReference type="GO" id="GO:0009435">
    <property type="term" value="P:NAD+ biosynthetic process"/>
    <property type="evidence" value="ECO:0007669"/>
    <property type="project" value="UniProtKB-UniRule"/>
</dbReference>
<evidence type="ECO:0000313" key="10">
    <source>
        <dbReference type="Proteomes" id="UP001058124"/>
    </source>
</evidence>
<gene>
    <name evidence="6 9" type="primary">nadX</name>
    <name evidence="9" type="ORF">SOASR030_19090</name>
</gene>
<dbReference type="AlphaFoldDB" id="A0AAV5N522"/>
<comment type="function">
    <text evidence="6">Specifically catalyzes the NAD or NADP-dependent dehydrogenation of L-aspartate to iminoaspartate.</text>
</comment>
<protein>
    <recommendedName>
        <fullName evidence="6">L-aspartate dehydrogenase</fullName>
        <ecNumber evidence="6">1.4.1.21</ecNumber>
    </recommendedName>
</protein>
<evidence type="ECO:0000259" key="8">
    <source>
        <dbReference type="Pfam" id="PF03447"/>
    </source>
</evidence>
<dbReference type="InterPro" id="IPR036291">
    <property type="entry name" value="NAD(P)-bd_dom_sf"/>
</dbReference>
<evidence type="ECO:0000259" key="7">
    <source>
        <dbReference type="Pfam" id="PF01958"/>
    </source>
</evidence>
<feature type="active site" evidence="6">
    <location>
        <position position="216"/>
    </location>
</feature>
<sequence length="264" mass="27833">MKKIMLIGFGGMAHEVIARLPQGVSVGWIVARERHHAAIAQLSGGAIKAISHPIECSERPDLVLECASQQAVKEFGEAVLSRGWDLALASTGALAQAQLFETLRTTARINHAKLTILSGAVAGMDGLAAAREGGLESVTYVSNKSPASWRGSPAEQLVDLDNVSEATVFFEGSAREAAQTFPANANVAATIALMGIGMDNTQVQLRVDPHTRRNTHRIQAAGAFGEFHIELNGNTLSSNPKTSMLAALSAVEACRRLVDDGLAA</sequence>
<evidence type="ECO:0000256" key="5">
    <source>
        <dbReference type="ARBA" id="ARBA00023027"/>
    </source>
</evidence>
<dbReference type="Gene3D" id="3.30.360.10">
    <property type="entry name" value="Dihydrodipicolinate Reductase, domain 2"/>
    <property type="match status" value="1"/>
</dbReference>
<dbReference type="GO" id="GO:0051287">
    <property type="term" value="F:NAD binding"/>
    <property type="evidence" value="ECO:0007669"/>
    <property type="project" value="UniProtKB-UniRule"/>
</dbReference>
<dbReference type="PANTHER" id="PTHR31873:SF6">
    <property type="entry name" value="ASPARTATE DEHYDROGENASE DOMAIN-CONTAINING PROTEIN"/>
    <property type="match status" value="1"/>
</dbReference>
<dbReference type="Gene3D" id="3.40.50.720">
    <property type="entry name" value="NAD(P)-binding Rossmann-like Domain"/>
    <property type="match status" value="1"/>
</dbReference>
<evidence type="ECO:0000256" key="6">
    <source>
        <dbReference type="HAMAP-Rule" id="MF_01265"/>
    </source>
</evidence>
<dbReference type="PANTHER" id="PTHR31873">
    <property type="entry name" value="L-ASPARTATE DEHYDROGENASE-RELATED"/>
    <property type="match status" value="1"/>
</dbReference>
<dbReference type="InterPro" id="IPR002811">
    <property type="entry name" value="Asp_DH"/>
</dbReference>
<evidence type="ECO:0000256" key="3">
    <source>
        <dbReference type="ARBA" id="ARBA00022857"/>
    </source>
</evidence>
<evidence type="ECO:0000256" key="4">
    <source>
        <dbReference type="ARBA" id="ARBA00023002"/>
    </source>
</evidence>
<name>A0AAV5N522_9GAMM</name>
<dbReference type="Pfam" id="PF01958">
    <property type="entry name" value="Asp_DH_C"/>
    <property type="match status" value="1"/>
</dbReference>
<keyword evidence="10" id="KW-1185">Reference proteome</keyword>
<dbReference type="SUPFAM" id="SSF55347">
    <property type="entry name" value="Glyceraldehyde-3-phosphate dehydrogenase-like, C-terminal domain"/>
    <property type="match status" value="1"/>
</dbReference>
<dbReference type="HAMAP" id="MF_01265">
    <property type="entry name" value="NadX"/>
    <property type="match status" value="1"/>
</dbReference>
<comment type="miscellaneous">
    <text evidence="6">The iminoaspartate product is unstable in aqueous solution and can decompose to oxaloacetate and ammonia.</text>
</comment>
<dbReference type="SUPFAM" id="SSF51735">
    <property type="entry name" value="NAD(P)-binding Rossmann-fold domains"/>
    <property type="match status" value="1"/>
</dbReference>
<keyword evidence="4 6" id="KW-0560">Oxidoreductase</keyword>
<dbReference type="GO" id="GO:0050661">
    <property type="term" value="F:NADP binding"/>
    <property type="evidence" value="ECO:0007669"/>
    <property type="project" value="UniProtKB-UniRule"/>
</dbReference>
<comment type="caution">
    <text evidence="9">The sequence shown here is derived from an EMBL/GenBank/DDBJ whole genome shotgun (WGS) entry which is preliminary data.</text>
</comment>
<dbReference type="GO" id="GO:0033735">
    <property type="term" value="F:aspartate dehydrogenase [NAD(P)+] activity"/>
    <property type="evidence" value="ECO:0007669"/>
    <property type="project" value="UniProtKB-EC"/>
</dbReference>
<evidence type="ECO:0000256" key="1">
    <source>
        <dbReference type="ARBA" id="ARBA00008331"/>
    </source>
</evidence>
<dbReference type="Proteomes" id="UP001058124">
    <property type="component" value="Unassembled WGS sequence"/>
</dbReference>
<keyword evidence="5 6" id="KW-0520">NAD</keyword>
<dbReference type="NCBIfam" id="NF009828">
    <property type="entry name" value="PRK13303.1-3"/>
    <property type="match status" value="1"/>
</dbReference>
<dbReference type="GO" id="GO:0016639">
    <property type="term" value="F:oxidoreductase activity, acting on the CH-NH2 group of donors, NAD or NADP as acceptor"/>
    <property type="evidence" value="ECO:0007669"/>
    <property type="project" value="UniProtKB-UniRule"/>
</dbReference>
<dbReference type="InterPro" id="IPR005106">
    <property type="entry name" value="Asp/hSer_DH_NAD-bd"/>
</dbReference>
<comment type="pathway">
    <text evidence="6">Cofactor biosynthesis; NAD(+) biosynthesis; iminoaspartate from L-aspartate (dehydrogenase route): step 1/1.</text>
</comment>
<evidence type="ECO:0000313" key="9">
    <source>
        <dbReference type="EMBL" id="GKX55797.1"/>
    </source>
</evidence>
<feature type="domain" description="Aspartate dehydrogenase" evidence="7">
    <location>
        <begin position="164"/>
        <end position="251"/>
    </location>
</feature>
<dbReference type="EC" id="1.4.1.21" evidence="6"/>
<dbReference type="EMBL" id="BRLH01000003">
    <property type="protein sequence ID" value="GKX55797.1"/>
    <property type="molecule type" value="Genomic_DNA"/>
</dbReference>
<comment type="catalytic activity">
    <reaction evidence="6">
        <text>L-aspartate + NADP(+) + H2O = oxaloacetate + NH4(+) + NADPH + H(+)</text>
        <dbReference type="Rhea" id="RHEA:11784"/>
        <dbReference type="ChEBI" id="CHEBI:15377"/>
        <dbReference type="ChEBI" id="CHEBI:15378"/>
        <dbReference type="ChEBI" id="CHEBI:16452"/>
        <dbReference type="ChEBI" id="CHEBI:28938"/>
        <dbReference type="ChEBI" id="CHEBI:29991"/>
        <dbReference type="ChEBI" id="CHEBI:57783"/>
        <dbReference type="ChEBI" id="CHEBI:58349"/>
        <dbReference type="EC" id="1.4.1.21"/>
    </reaction>
</comment>
<feature type="binding site" evidence="6">
    <location>
        <position position="186"/>
    </location>
    <ligand>
        <name>NAD(+)</name>
        <dbReference type="ChEBI" id="CHEBI:57540"/>
    </ligand>
</feature>
<feature type="domain" description="Aspartate/homoserine dehydrogenase NAD-binding" evidence="8">
    <location>
        <begin position="51"/>
        <end position="114"/>
    </location>
</feature>
<feature type="binding site" evidence="6">
    <location>
        <position position="120"/>
    </location>
    <ligand>
        <name>NAD(+)</name>
        <dbReference type="ChEBI" id="CHEBI:57540"/>
    </ligand>
</feature>
<comment type="similarity">
    <text evidence="1 6">Belongs to the L-aspartate dehydrogenase family.</text>
</comment>
<dbReference type="InterPro" id="IPR020626">
    <property type="entry name" value="Asp_DH_prok"/>
</dbReference>
<accession>A0AAV5N522</accession>
<keyword evidence="2 6" id="KW-0662">Pyridine nucleotide biosynthesis</keyword>
<dbReference type="NCBIfam" id="NF009827">
    <property type="entry name" value="PRK13303.1-2"/>
    <property type="match status" value="1"/>
</dbReference>
<proteinExistence type="inferred from homology"/>
<dbReference type="RefSeq" id="WP_027273751.1">
    <property type="nucleotide sequence ID" value="NZ_BRLH01000003.1"/>
</dbReference>
<reference evidence="9" key="1">
    <citation type="submission" date="2022-06" db="EMBL/GenBank/DDBJ databases">
        <title>Draft genome sequences of Leminorella grimontii str. JCM5902.</title>
        <authorList>
            <person name="Wakabayashi Y."/>
            <person name="Kojima K."/>
        </authorList>
    </citation>
    <scope>NUCLEOTIDE SEQUENCE</scope>
    <source>
        <strain evidence="9">JCM 5902</strain>
    </source>
</reference>
<dbReference type="InterPro" id="IPR011182">
    <property type="entry name" value="L-Asp_DH"/>
</dbReference>
<keyword evidence="3 6" id="KW-0521">NADP</keyword>